<reference evidence="1" key="1">
    <citation type="submission" date="2020-04" db="EMBL/GenBank/DDBJ databases">
        <authorList>
            <person name="Alioto T."/>
            <person name="Alioto T."/>
            <person name="Gomez Garrido J."/>
        </authorList>
    </citation>
    <scope>NUCLEOTIDE SEQUENCE</scope>
    <source>
        <strain evidence="1">A484AB</strain>
    </source>
</reference>
<dbReference type="SUPFAM" id="SSF56672">
    <property type="entry name" value="DNA/RNA polymerases"/>
    <property type="match status" value="1"/>
</dbReference>
<comment type="caution">
    <text evidence="1">The sequence shown here is derived from an EMBL/GenBank/DDBJ whole genome shotgun (WGS) entry which is preliminary data.</text>
</comment>
<keyword evidence="2" id="KW-1185">Reference proteome</keyword>
<dbReference type="InterPro" id="IPR050951">
    <property type="entry name" value="Retrovirus_Pol_polyprotein"/>
</dbReference>
<dbReference type="Gene3D" id="3.10.10.10">
    <property type="entry name" value="HIV Type 1 Reverse Transcriptase, subunit A, domain 1"/>
    <property type="match status" value="1"/>
</dbReference>
<dbReference type="Proteomes" id="UP001152795">
    <property type="component" value="Unassembled WGS sequence"/>
</dbReference>
<dbReference type="EMBL" id="CACRXK020007127">
    <property type="protein sequence ID" value="CAB4011376.1"/>
    <property type="molecule type" value="Genomic_DNA"/>
</dbReference>
<proteinExistence type="predicted"/>
<evidence type="ECO:0000313" key="2">
    <source>
        <dbReference type="Proteomes" id="UP001152795"/>
    </source>
</evidence>
<dbReference type="InterPro" id="IPR043128">
    <property type="entry name" value="Rev_trsase/Diguanyl_cyclase"/>
</dbReference>
<dbReference type="PANTHER" id="PTHR37984:SF8">
    <property type="entry name" value="CCHC-TYPE DOMAIN-CONTAINING PROTEIN"/>
    <property type="match status" value="1"/>
</dbReference>
<protein>
    <submittedName>
        <fullName evidence="1">Uncharacterized protein</fullName>
    </submittedName>
</protein>
<dbReference type="AlphaFoldDB" id="A0A6S7I0Y4"/>
<sequence length="209" mass="23971">MTINPRNEMKHAVEFLVVNQDYKPLLGFETIQKFELMTVNTENSEVVPKSARGKSEVTKTARSQPKVRTESEVISVYKDVFTGEGRFEEKLHLEVNKEIPPTKIPVRKVPIALKKPIKEELDRLVKLDVLTKVEVPTDWISSMVAVQKKDGSVRLCIDPKPLNKALKRNHYPHPHPDIEDLLPNLAKSKVFSVVDAKNGFWHVQFRSRK</sequence>
<gene>
    <name evidence="1" type="ORF">PACLA_8A073240</name>
</gene>
<name>A0A6S7I0Y4_PARCT</name>
<evidence type="ECO:0000313" key="1">
    <source>
        <dbReference type="EMBL" id="CAB4011376.1"/>
    </source>
</evidence>
<organism evidence="1 2">
    <name type="scientific">Paramuricea clavata</name>
    <name type="common">Red gorgonian</name>
    <name type="synonym">Violescent sea-whip</name>
    <dbReference type="NCBI Taxonomy" id="317549"/>
    <lineage>
        <taxon>Eukaryota</taxon>
        <taxon>Metazoa</taxon>
        <taxon>Cnidaria</taxon>
        <taxon>Anthozoa</taxon>
        <taxon>Octocorallia</taxon>
        <taxon>Malacalcyonacea</taxon>
        <taxon>Plexauridae</taxon>
        <taxon>Paramuricea</taxon>
    </lineage>
</organism>
<dbReference type="PANTHER" id="PTHR37984">
    <property type="entry name" value="PROTEIN CBG26694"/>
    <property type="match status" value="1"/>
</dbReference>
<dbReference type="Gene3D" id="3.30.70.270">
    <property type="match status" value="1"/>
</dbReference>
<dbReference type="OrthoDB" id="5982854at2759"/>
<dbReference type="InterPro" id="IPR043502">
    <property type="entry name" value="DNA/RNA_pol_sf"/>
</dbReference>
<accession>A0A6S7I0Y4</accession>